<feature type="transmembrane region" description="Helical" evidence="1">
    <location>
        <begin position="263"/>
        <end position="283"/>
    </location>
</feature>
<name>A0A261UGF9_9BORD</name>
<dbReference type="PANTHER" id="PTHR22911">
    <property type="entry name" value="ACYL-MALONYL CONDENSING ENZYME-RELATED"/>
    <property type="match status" value="1"/>
</dbReference>
<feature type="transmembrane region" description="Helical" evidence="1">
    <location>
        <begin position="120"/>
        <end position="138"/>
    </location>
</feature>
<feature type="transmembrane region" description="Helical" evidence="1">
    <location>
        <begin position="97"/>
        <end position="114"/>
    </location>
</feature>
<keyword evidence="1" id="KW-1133">Transmembrane helix</keyword>
<feature type="transmembrane region" description="Helical" evidence="1">
    <location>
        <begin position="289"/>
        <end position="308"/>
    </location>
</feature>
<feature type="domain" description="EamA" evidence="2">
    <location>
        <begin position="171"/>
        <end position="301"/>
    </location>
</feature>
<feature type="transmembrane region" description="Helical" evidence="1">
    <location>
        <begin position="200"/>
        <end position="220"/>
    </location>
</feature>
<comment type="caution">
    <text evidence="3">The sequence shown here is derived from an EMBL/GenBank/DDBJ whole genome shotgun (WGS) entry which is preliminary data.</text>
</comment>
<dbReference type="GO" id="GO:0016020">
    <property type="term" value="C:membrane"/>
    <property type="evidence" value="ECO:0007669"/>
    <property type="project" value="InterPro"/>
</dbReference>
<dbReference type="InterPro" id="IPR000620">
    <property type="entry name" value="EamA_dom"/>
</dbReference>
<feature type="transmembrane region" description="Helical" evidence="1">
    <location>
        <begin position="232"/>
        <end position="251"/>
    </location>
</feature>
<dbReference type="RefSeq" id="WP_094842428.1">
    <property type="nucleotide sequence ID" value="NZ_NEVS01000004.1"/>
</dbReference>
<evidence type="ECO:0000256" key="1">
    <source>
        <dbReference type="SAM" id="Phobius"/>
    </source>
</evidence>
<keyword evidence="1" id="KW-0472">Membrane</keyword>
<dbReference type="OrthoDB" id="8584557at2"/>
<feature type="transmembrane region" description="Helical" evidence="1">
    <location>
        <begin position="147"/>
        <end position="165"/>
    </location>
</feature>
<feature type="transmembrane region" description="Helical" evidence="1">
    <location>
        <begin position="171"/>
        <end position="188"/>
    </location>
</feature>
<evidence type="ECO:0000313" key="3">
    <source>
        <dbReference type="EMBL" id="OZI61018.1"/>
    </source>
</evidence>
<feature type="domain" description="EamA" evidence="2">
    <location>
        <begin position="28"/>
        <end position="161"/>
    </location>
</feature>
<keyword evidence="1" id="KW-0812">Transmembrane</keyword>
<feature type="transmembrane region" description="Helical" evidence="1">
    <location>
        <begin position="65"/>
        <end position="85"/>
    </location>
</feature>
<dbReference type="Proteomes" id="UP000215767">
    <property type="component" value="Unassembled WGS sequence"/>
</dbReference>
<evidence type="ECO:0000313" key="4">
    <source>
        <dbReference type="Proteomes" id="UP000215767"/>
    </source>
</evidence>
<evidence type="ECO:0000259" key="2">
    <source>
        <dbReference type="Pfam" id="PF00892"/>
    </source>
</evidence>
<protein>
    <submittedName>
        <fullName evidence="3">EamA family transporter</fullName>
    </submittedName>
</protein>
<keyword evidence="4" id="KW-1185">Reference proteome</keyword>
<sequence length="317" mass="33570">MATRAQQAHVGRGATAAGTTGISTQPLAGIALLLVSMWALSSLDASGKWVMAAGVPMLLLSWVRYAAHFAVALALIVPAKGWGILVSRKPREQMLRGGAMLGATLLFFTTLRYLPQAEATAINFLAPLLVLLLAPWILREPPRLSRWIAAGVAFLGVLVVIRPGGGLDPTGTLFGLAGAFCFSAQYIASRRVAADDPLTSVIWSGGVGTVVLSIALPYVVPTALPILRELDPLHWCVLISTGVTGCFGHLLQIAAYRKAAASTLAPFTYLQIVSSTTTGWLIWGHFPDALTWVGIAIICGSGITIGILEWRRARVPV</sequence>
<dbReference type="SUPFAM" id="SSF103481">
    <property type="entry name" value="Multidrug resistance efflux transporter EmrE"/>
    <property type="match status" value="2"/>
</dbReference>
<accession>A0A261UGF9</accession>
<proteinExistence type="predicted"/>
<feature type="transmembrane region" description="Helical" evidence="1">
    <location>
        <begin position="27"/>
        <end position="45"/>
    </location>
</feature>
<reference evidence="4" key="1">
    <citation type="submission" date="2017-05" db="EMBL/GenBank/DDBJ databases">
        <title>Complete and WGS of Bordetella genogroups.</title>
        <authorList>
            <person name="Spilker T."/>
            <person name="Lipuma J."/>
        </authorList>
    </citation>
    <scope>NUCLEOTIDE SEQUENCE [LARGE SCALE GENOMIC DNA]</scope>
    <source>
        <strain evidence="4">AU8856</strain>
    </source>
</reference>
<dbReference type="PANTHER" id="PTHR22911:SF103">
    <property type="entry name" value="BLR2811 PROTEIN"/>
    <property type="match status" value="1"/>
</dbReference>
<gene>
    <name evidence="3" type="ORF">CAL28_16850</name>
</gene>
<dbReference type="Pfam" id="PF00892">
    <property type="entry name" value="EamA"/>
    <property type="match status" value="2"/>
</dbReference>
<dbReference type="InterPro" id="IPR037185">
    <property type="entry name" value="EmrE-like"/>
</dbReference>
<organism evidence="3 4">
    <name type="scientific">Bordetella genomosp. 11</name>
    <dbReference type="NCBI Taxonomy" id="1416808"/>
    <lineage>
        <taxon>Bacteria</taxon>
        <taxon>Pseudomonadati</taxon>
        <taxon>Pseudomonadota</taxon>
        <taxon>Betaproteobacteria</taxon>
        <taxon>Burkholderiales</taxon>
        <taxon>Alcaligenaceae</taxon>
        <taxon>Bordetella</taxon>
    </lineage>
</organism>
<dbReference type="EMBL" id="NEVS01000004">
    <property type="protein sequence ID" value="OZI61018.1"/>
    <property type="molecule type" value="Genomic_DNA"/>
</dbReference>
<dbReference type="AlphaFoldDB" id="A0A261UGF9"/>